<feature type="transmembrane region" description="Helical" evidence="8">
    <location>
        <begin position="48"/>
        <end position="77"/>
    </location>
</feature>
<keyword evidence="3" id="KW-1003">Cell membrane</keyword>
<dbReference type="EMBL" id="UINC01154412">
    <property type="protein sequence ID" value="SVD49683.1"/>
    <property type="molecule type" value="Genomic_DNA"/>
</dbReference>
<dbReference type="InterPro" id="IPR001851">
    <property type="entry name" value="ABC_transp_permease"/>
</dbReference>
<dbReference type="CDD" id="cd06579">
    <property type="entry name" value="TM_PBP1_transp_AraH_like"/>
    <property type="match status" value="1"/>
</dbReference>
<accession>A0A382VT72</accession>
<comment type="subcellular location">
    <subcellularLocation>
        <location evidence="1">Cell membrane</location>
        <topology evidence="1">Multi-pass membrane protein</topology>
    </subcellularLocation>
</comment>
<feature type="transmembrane region" description="Helical" evidence="8">
    <location>
        <begin position="12"/>
        <end position="42"/>
    </location>
</feature>
<evidence type="ECO:0000256" key="6">
    <source>
        <dbReference type="ARBA" id="ARBA00022989"/>
    </source>
</evidence>
<evidence type="ECO:0000256" key="1">
    <source>
        <dbReference type="ARBA" id="ARBA00004651"/>
    </source>
</evidence>
<protein>
    <recommendedName>
        <fullName evidence="10">ABC transporter permease</fullName>
    </recommendedName>
</protein>
<feature type="transmembrane region" description="Helical" evidence="8">
    <location>
        <begin position="126"/>
        <end position="142"/>
    </location>
</feature>
<feature type="transmembrane region" description="Helical" evidence="8">
    <location>
        <begin position="251"/>
        <end position="268"/>
    </location>
</feature>
<dbReference type="PANTHER" id="PTHR32196:SF21">
    <property type="entry name" value="ABC TRANSPORTER PERMEASE PROTEIN YPHD-RELATED"/>
    <property type="match status" value="1"/>
</dbReference>
<keyword evidence="4" id="KW-0997">Cell inner membrane</keyword>
<feature type="transmembrane region" description="Helical" evidence="8">
    <location>
        <begin position="204"/>
        <end position="222"/>
    </location>
</feature>
<evidence type="ECO:0000256" key="8">
    <source>
        <dbReference type="SAM" id="Phobius"/>
    </source>
</evidence>
<feature type="transmembrane region" description="Helical" evidence="8">
    <location>
        <begin position="170"/>
        <end position="192"/>
    </location>
</feature>
<evidence type="ECO:0000256" key="7">
    <source>
        <dbReference type="ARBA" id="ARBA00023136"/>
    </source>
</evidence>
<evidence type="ECO:0000256" key="2">
    <source>
        <dbReference type="ARBA" id="ARBA00022448"/>
    </source>
</evidence>
<dbReference type="PANTHER" id="PTHR32196">
    <property type="entry name" value="ABC TRANSPORTER PERMEASE PROTEIN YPHD-RELATED-RELATED"/>
    <property type="match status" value="1"/>
</dbReference>
<name>A0A382VT72_9ZZZZ</name>
<gene>
    <name evidence="9" type="ORF">METZ01_LOCUS402537</name>
</gene>
<feature type="non-terminal residue" evidence="9">
    <location>
        <position position="1"/>
    </location>
</feature>
<evidence type="ECO:0000256" key="3">
    <source>
        <dbReference type="ARBA" id="ARBA00022475"/>
    </source>
</evidence>
<dbReference type="AlphaFoldDB" id="A0A382VT72"/>
<feature type="transmembrane region" description="Helical" evidence="8">
    <location>
        <begin position="84"/>
        <end position="106"/>
    </location>
</feature>
<reference evidence="9" key="1">
    <citation type="submission" date="2018-05" db="EMBL/GenBank/DDBJ databases">
        <authorList>
            <person name="Lanie J.A."/>
            <person name="Ng W.-L."/>
            <person name="Kazmierczak K.M."/>
            <person name="Andrzejewski T.M."/>
            <person name="Davidsen T.M."/>
            <person name="Wayne K.J."/>
            <person name="Tettelin H."/>
            <person name="Glass J.I."/>
            <person name="Rusch D."/>
            <person name="Podicherti R."/>
            <person name="Tsui H.-C.T."/>
            <person name="Winkler M.E."/>
        </authorList>
    </citation>
    <scope>NUCLEOTIDE SEQUENCE</scope>
</reference>
<keyword evidence="6 8" id="KW-1133">Transmembrane helix</keyword>
<dbReference type="GO" id="GO:0022857">
    <property type="term" value="F:transmembrane transporter activity"/>
    <property type="evidence" value="ECO:0007669"/>
    <property type="project" value="InterPro"/>
</dbReference>
<proteinExistence type="predicted"/>
<evidence type="ECO:0000313" key="9">
    <source>
        <dbReference type="EMBL" id="SVD49683.1"/>
    </source>
</evidence>
<sequence>VYIVLVSMAHMIVLLTGGLDLSIGVIIAMTSVVSSLTMISVWSGAGAGIGAILAGCAAGLGAGTAIGAVNGIGVAVFRVPPFMMTFAISWIAFGIILIITGGLPVYGLPETFSNVLGYGTAGGVPVPAWIAIGLVILIYVFIDRTRMGRYLYAIGGNRRTTELSGVATRFYLCMAYVMTGALTSLAAIMLTARLGGGESVAGMHYPFLTLVACLISGVSFFGGVGRVQNVVMGALFIMLVENGLAKLGLTSYIHTIVISALLIFAIIANNHRQKLLLTVRI</sequence>
<keyword evidence="2" id="KW-0813">Transport</keyword>
<evidence type="ECO:0008006" key="10">
    <source>
        <dbReference type="Google" id="ProtNLM"/>
    </source>
</evidence>
<keyword evidence="7 8" id="KW-0472">Membrane</keyword>
<evidence type="ECO:0000256" key="4">
    <source>
        <dbReference type="ARBA" id="ARBA00022519"/>
    </source>
</evidence>
<evidence type="ECO:0000256" key="5">
    <source>
        <dbReference type="ARBA" id="ARBA00022692"/>
    </source>
</evidence>
<dbReference type="GO" id="GO:0005886">
    <property type="term" value="C:plasma membrane"/>
    <property type="evidence" value="ECO:0007669"/>
    <property type="project" value="UniProtKB-SubCell"/>
</dbReference>
<organism evidence="9">
    <name type="scientific">marine metagenome</name>
    <dbReference type="NCBI Taxonomy" id="408172"/>
    <lineage>
        <taxon>unclassified sequences</taxon>
        <taxon>metagenomes</taxon>
        <taxon>ecological metagenomes</taxon>
    </lineage>
</organism>
<dbReference type="Pfam" id="PF02653">
    <property type="entry name" value="BPD_transp_2"/>
    <property type="match status" value="1"/>
</dbReference>
<keyword evidence="5 8" id="KW-0812">Transmembrane</keyword>